<evidence type="ECO:0000256" key="2">
    <source>
        <dbReference type="ARBA" id="ARBA00022617"/>
    </source>
</evidence>
<dbReference type="Pfam" id="PF00067">
    <property type="entry name" value="p450"/>
    <property type="match status" value="1"/>
</dbReference>
<keyword evidence="9" id="KW-0614">Plasmid</keyword>
<name>A0A4D6G3B6_9GAMM</name>
<dbReference type="GO" id="GO:0020037">
    <property type="term" value="F:heme binding"/>
    <property type="evidence" value="ECO:0007669"/>
    <property type="project" value="InterPro"/>
</dbReference>
<evidence type="ECO:0000256" key="1">
    <source>
        <dbReference type="ARBA" id="ARBA00010617"/>
    </source>
</evidence>
<evidence type="ECO:0000256" key="7">
    <source>
        <dbReference type="PIRSR" id="PIRSR602403-1"/>
    </source>
</evidence>
<comment type="cofactor">
    <cofactor evidence="7">
        <name>heme</name>
        <dbReference type="ChEBI" id="CHEBI:30413"/>
    </cofactor>
</comment>
<evidence type="ECO:0000256" key="3">
    <source>
        <dbReference type="ARBA" id="ARBA00022723"/>
    </source>
</evidence>
<dbReference type="Gene3D" id="1.10.630.10">
    <property type="entry name" value="Cytochrome P450"/>
    <property type="match status" value="1"/>
</dbReference>
<keyword evidence="6 8" id="KW-0503">Monooxygenase</keyword>
<protein>
    <submittedName>
        <fullName evidence="9">RenG</fullName>
    </submittedName>
</protein>
<dbReference type="GO" id="GO:0004497">
    <property type="term" value="F:monooxygenase activity"/>
    <property type="evidence" value="ECO:0007669"/>
    <property type="project" value="UniProtKB-KW"/>
</dbReference>
<dbReference type="InterPro" id="IPR002403">
    <property type="entry name" value="Cyt_P450_E_grp-IV"/>
</dbReference>
<dbReference type="PRINTS" id="PR00465">
    <property type="entry name" value="EP450IV"/>
</dbReference>
<dbReference type="InterPro" id="IPR036396">
    <property type="entry name" value="Cyt_P450_sf"/>
</dbReference>
<dbReference type="PANTHER" id="PTHR24291">
    <property type="entry name" value="CYTOCHROME P450 FAMILY 4"/>
    <property type="match status" value="1"/>
</dbReference>
<feature type="binding site" description="axial binding residue" evidence="7">
    <location>
        <position position="390"/>
    </location>
    <ligand>
        <name>heme</name>
        <dbReference type="ChEBI" id="CHEBI:30413"/>
    </ligand>
    <ligandPart>
        <name>Fe</name>
        <dbReference type="ChEBI" id="CHEBI:18248"/>
    </ligandPart>
</feature>
<dbReference type="PROSITE" id="PS00086">
    <property type="entry name" value="CYTOCHROME_P450"/>
    <property type="match status" value="1"/>
</dbReference>
<geneLocation type="plasmid" evidence="10">
    <name>p-ren_Ren-Pal-02</name>
</geneLocation>
<evidence type="ECO:0000256" key="4">
    <source>
        <dbReference type="ARBA" id="ARBA00023002"/>
    </source>
</evidence>
<dbReference type="PRINTS" id="PR00385">
    <property type="entry name" value="P450"/>
</dbReference>
<dbReference type="PANTHER" id="PTHR24291:SF50">
    <property type="entry name" value="BIFUNCTIONAL ALBAFLAVENONE MONOOXYGENASE_TERPENE SYNTHASE"/>
    <property type="match status" value="1"/>
</dbReference>
<comment type="similarity">
    <text evidence="1 8">Belongs to the cytochrome P450 family.</text>
</comment>
<evidence type="ECO:0000313" key="11">
    <source>
        <dbReference type="EMBL" id="QCC21414.1"/>
    </source>
</evidence>
<reference evidence="9" key="1">
    <citation type="journal article" date="2019" name="Nat. Microbiol.">
        <title>Localized production of defence chemicals by intracellular symbionts of Haliclona sponges.</title>
        <authorList>
            <person name="Tianero M.D."/>
            <person name="Balaich J.N."/>
            <person name="Donia M.S."/>
        </authorList>
    </citation>
    <scope>NUCLEOTIDE SEQUENCE</scope>
    <source>
        <plasmid evidence="9">p-ren_Ren-Bali-16-03</plasmid>
        <plasmid evidence="10">p-ren_Ren-Pal-02</plasmid>
        <plasmid evidence="11">p-ren_Ren-PNG-07060</plasmid>
        <plasmid evidence="12">p-ren_Ren-PNG-07113</plasmid>
    </source>
</reference>
<sequence length="467" mass="53939">MKKLPGPPHIPLFGWRFRAISMLNDPMQFFMNAYTQYGSLSAWDPNHPKQICAMGPEYNQLLFTNPQQFIVDAFRESRLPRNSAMERLSFGLLRLNGETHKRHRKLMQPAFNQNVINSYRDAIVFATQSELDTWHFFEKREIDNDLMKIISNISFKTMFGFEPSIESIKIQMLAKKMMKLVVSPLSLIFRINIPGTPYNKMLSLANEIECLVRKIIQYKRQSLNNQTDMLSALIASTDQDGGKLNEDELISEAYTVLCHESSAATLTWMLFLLDQHPNILNELINEIRFTLQGNPPTIEQLDQLKLLDFVIKESIRLLPPAGFGLRYTSEDCQIAEYELSKNTLVFFSSYVTHRLPEIFPQPLCFNPMRWAHIKPSRYEYIPFGGGPHYCMGQHFALLEIKIIICMLLQRYRLSLVPNARIDRGMRISLVPKYGLPMTVYPVSHSIKESKFLGNISDSVDFSFQSSV</sequence>
<evidence type="ECO:0000256" key="5">
    <source>
        <dbReference type="ARBA" id="ARBA00023004"/>
    </source>
</evidence>
<keyword evidence="3 7" id="KW-0479">Metal-binding</keyword>
<keyword evidence="5 7" id="KW-0408">Iron</keyword>
<evidence type="ECO:0000256" key="8">
    <source>
        <dbReference type="RuleBase" id="RU000461"/>
    </source>
</evidence>
<dbReference type="EMBL" id="MK748465">
    <property type="protein sequence ID" value="QCC21430.1"/>
    <property type="molecule type" value="Genomic_DNA"/>
</dbReference>
<geneLocation type="plasmid" evidence="12">
    <name>p-ren_Ren-PNG-07113</name>
</geneLocation>
<dbReference type="SUPFAM" id="SSF48264">
    <property type="entry name" value="Cytochrome P450"/>
    <property type="match status" value="1"/>
</dbReference>
<dbReference type="InterPro" id="IPR050196">
    <property type="entry name" value="Cytochrome_P450_Monoox"/>
</dbReference>
<accession>A0A4D6G3B6</accession>
<geneLocation type="plasmid" evidence="9">
    <name>p-ren_Ren-Bali-16-03</name>
</geneLocation>
<dbReference type="InterPro" id="IPR001128">
    <property type="entry name" value="Cyt_P450"/>
</dbReference>
<dbReference type="GO" id="GO:0016705">
    <property type="term" value="F:oxidoreductase activity, acting on paired donors, with incorporation or reduction of molecular oxygen"/>
    <property type="evidence" value="ECO:0007669"/>
    <property type="project" value="InterPro"/>
</dbReference>
<proteinExistence type="inferred from homology"/>
<dbReference type="EMBL" id="MK748463">
    <property type="protein sequence ID" value="QCC21398.1"/>
    <property type="molecule type" value="Genomic_DNA"/>
</dbReference>
<dbReference type="InterPro" id="IPR017972">
    <property type="entry name" value="Cyt_P450_CS"/>
</dbReference>
<keyword evidence="2 7" id="KW-0349">Heme</keyword>
<dbReference type="GO" id="GO:0005506">
    <property type="term" value="F:iron ion binding"/>
    <property type="evidence" value="ECO:0007669"/>
    <property type="project" value="InterPro"/>
</dbReference>
<evidence type="ECO:0000256" key="6">
    <source>
        <dbReference type="ARBA" id="ARBA00023033"/>
    </source>
</evidence>
<evidence type="ECO:0000313" key="10">
    <source>
        <dbReference type="EMBL" id="QCC21398.1"/>
    </source>
</evidence>
<dbReference type="EMBL" id="MK748462">
    <property type="protein sequence ID" value="QCC21382.1"/>
    <property type="molecule type" value="Genomic_DNA"/>
</dbReference>
<organism evidence="9">
    <name type="scientific">Candidatus Endohaliclona renieramycinifaciens</name>
    <dbReference type="NCBI Taxonomy" id="2565582"/>
    <lineage>
        <taxon>Bacteria</taxon>
        <taxon>Pseudomonadati</taxon>
        <taxon>Pseudomonadota</taxon>
        <taxon>Gammaproteobacteria</taxon>
        <taxon>Legionellales</taxon>
        <taxon>Candidatus Endohaliclona</taxon>
    </lineage>
</organism>
<evidence type="ECO:0000313" key="9">
    <source>
        <dbReference type="EMBL" id="QCC21382.1"/>
    </source>
</evidence>
<keyword evidence="4 8" id="KW-0560">Oxidoreductase</keyword>
<geneLocation type="plasmid" evidence="11">
    <name>p-ren_Ren-PNG-07060</name>
</geneLocation>
<dbReference type="EMBL" id="MK748464">
    <property type="protein sequence ID" value="QCC21414.1"/>
    <property type="molecule type" value="Genomic_DNA"/>
</dbReference>
<evidence type="ECO:0000313" key="12">
    <source>
        <dbReference type="EMBL" id="QCC21430.1"/>
    </source>
</evidence>
<dbReference type="AlphaFoldDB" id="A0A4D6G3B6"/>